<organism evidence="1 2">
    <name type="scientific">Nocardioides panacisoli</name>
    <dbReference type="NCBI Taxonomy" id="627624"/>
    <lineage>
        <taxon>Bacteria</taxon>
        <taxon>Bacillati</taxon>
        <taxon>Actinomycetota</taxon>
        <taxon>Actinomycetes</taxon>
        <taxon>Propionibacteriales</taxon>
        <taxon>Nocardioidaceae</taxon>
        <taxon>Nocardioides</taxon>
    </lineage>
</organism>
<protein>
    <recommendedName>
        <fullName evidence="3">Signal peptidase I</fullName>
    </recommendedName>
</protein>
<dbReference type="Gene3D" id="2.60.40.10">
    <property type="entry name" value="Immunoglobulins"/>
    <property type="match status" value="3"/>
</dbReference>
<evidence type="ECO:0000313" key="2">
    <source>
        <dbReference type="Proteomes" id="UP001501821"/>
    </source>
</evidence>
<reference evidence="2" key="1">
    <citation type="journal article" date="2019" name="Int. J. Syst. Evol. Microbiol.">
        <title>The Global Catalogue of Microorganisms (GCM) 10K type strain sequencing project: providing services to taxonomists for standard genome sequencing and annotation.</title>
        <authorList>
            <consortium name="The Broad Institute Genomics Platform"/>
            <consortium name="The Broad Institute Genome Sequencing Center for Infectious Disease"/>
            <person name="Wu L."/>
            <person name="Ma J."/>
        </authorList>
    </citation>
    <scope>NUCLEOTIDE SEQUENCE [LARGE SCALE GENOMIC DNA]</scope>
    <source>
        <strain evidence="2">JCM 16953</strain>
    </source>
</reference>
<sequence length="607" mass="61771">MSRRPLLVTALLAVMGIALFGIPSMSGATFTSVSANGASSVSAATDWTAPTVTVQSPGTSVKGTVTVVADASDARSGVANVVVQYLAPGGSAWVTICTDTTSPYSCSWNTTAGADGSYDLRAVATDNAGYVTTSDPVSTTVANNLLVVLGDPGDVVKGSVALTASLYNSGALPYTVRIEYAVTGTSTWKTLCTVLTAPYTCTWSTTASGFTQGESYDLRAVATTGLVVSTTSAVVSDVMIDNVAPSVTMTDPGTPLRGTATFAATATDADSGVVQVQLQYQRSGTSTWTTFCTPTVDPYSCRYDTAKLSDGTYAFRATATDAIGNVATSASVTGRVVDNTVASVSVEDPGAYLSGSVTVTATASSTAGIASVRIDRAPAGTTTWTALCTDTTAPYACSWDTTTVADGSYDLRAVMTDSLGRTTTSTTLGARRVDNSPLQAYDVQAVNGGATAGKLDAGDVLRFTFTDQVSPGSISAGWTGSSLPVVVRLRDALLVGSSGNNDTVDVLRSANGTALPLGSVNLKQSFVKNNKQAQFNATMVASTTTVNGTTATVVTITVGTIASGGSLRTAGAASTMVWTPTATVTDLNGRPCSTAPTSERGALDKEF</sequence>
<dbReference type="Proteomes" id="UP001501821">
    <property type="component" value="Unassembled WGS sequence"/>
</dbReference>
<comment type="caution">
    <text evidence="1">The sequence shown here is derived from an EMBL/GenBank/DDBJ whole genome shotgun (WGS) entry which is preliminary data.</text>
</comment>
<proteinExistence type="predicted"/>
<gene>
    <name evidence="1" type="ORF">GCM10022242_13140</name>
</gene>
<keyword evidence="2" id="KW-1185">Reference proteome</keyword>
<evidence type="ECO:0008006" key="3">
    <source>
        <dbReference type="Google" id="ProtNLM"/>
    </source>
</evidence>
<evidence type="ECO:0000313" key="1">
    <source>
        <dbReference type="EMBL" id="GAA3812033.1"/>
    </source>
</evidence>
<dbReference type="InterPro" id="IPR013783">
    <property type="entry name" value="Ig-like_fold"/>
</dbReference>
<dbReference type="Pfam" id="PF17957">
    <property type="entry name" value="Big_7"/>
    <property type="match status" value="3"/>
</dbReference>
<accession>A0ABP7I896</accession>
<name>A0ABP7I896_9ACTN</name>
<dbReference type="EMBL" id="BAABAH010000003">
    <property type="protein sequence ID" value="GAA3812033.1"/>
    <property type="molecule type" value="Genomic_DNA"/>
</dbReference>
<dbReference type="RefSeq" id="WP_344773539.1">
    <property type="nucleotide sequence ID" value="NZ_BAABAH010000003.1"/>
</dbReference>